<gene>
    <name evidence="4" type="ORF">H8702_05970</name>
</gene>
<dbReference type="Gene3D" id="2.70.70.10">
    <property type="entry name" value="Glucose Permease (Domain IIA)"/>
    <property type="match status" value="1"/>
</dbReference>
<dbReference type="EMBL" id="JACRTL010000002">
    <property type="protein sequence ID" value="MBC8610670.1"/>
    <property type="molecule type" value="Genomic_DNA"/>
</dbReference>
<feature type="transmembrane region" description="Helical" evidence="2">
    <location>
        <begin position="40"/>
        <end position="61"/>
    </location>
</feature>
<dbReference type="Proteomes" id="UP000632659">
    <property type="component" value="Unassembled WGS sequence"/>
</dbReference>
<dbReference type="RefSeq" id="WP_154825531.1">
    <property type="nucleotide sequence ID" value="NZ_JACRTL010000002.1"/>
</dbReference>
<feature type="region of interest" description="Disordered" evidence="1">
    <location>
        <begin position="99"/>
        <end position="160"/>
    </location>
</feature>
<dbReference type="AlphaFoldDB" id="A0A8J6PIE1"/>
<dbReference type="GO" id="GO:0004222">
    <property type="term" value="F:metalloendopeptidase activity"/>
    <property type="evidence" value="ECO:0007669"/>
    <property type="project" value="TreeGrafter"/>
</dbReference>
<keyword evidence="2" id="KW-0472">Membrane</keyword>
<feature type="domain" description="M23ase beta-sheet core" evidence="3">
    <location>
        <begin position="199"/>
        <end position="293"/>
    </location>
</feature>
<evidence type="ECO:0000313" key="4">
    <source>
        <dbReference type="EMBL" id="MBC8610670.1"/>
    </source>
</evidence>
<evidence type="ECO:0000313" key="5">
    <source>
        <dbReference type="Proteomes" id="UP000632659"/>
    </source>
</evidence>
<protein>
    <submittedName>
        <fullName evidence="4">M23 family metallopeptidase</fullName>
    </submittedName>
</protein>
<keyword evidence="2" id="KW-1133">Transmembrane helix</keyword>
<keyword evidence="2" id="KW-0812">Transmembrane</keyword>
<reference evidence="4" key="1">
    <citation type="submission" date="2020-08" db="EMBL/GenBank/DDBJ databases">
        <title>Genome public.</title>
        <authorList>
            <person name="Liu C."/>
            <person name="Sun Q."/>
        </authorList>
    </citation>
    <scope>NUCLEOTIDE SEQUENCE</scope>
    <source>
        <strain evidence="4">NSJ-15</strain>
    </source>
</reference>
<dbReference type="CDD" id="cd12797">
    <property type="entry name" value="M23_peptidase"/>
    <property type="match status" value="1"/>
</dbReference>
<dbReference type="InterPro" id="IPR050570">
    <property type="entry name" value="Cell_wall_metabolism_enzyme"/>
</dbReference>
<dbReference type="InterPro" id="IPR016047">
    <property type="entry name" value="M23ase_b-sheet_dom"/>
</dbReference>
<dbReference type="Pfam" id="PF01551">
    <property type="entry name" value="Peptidase_M23"/>
    <property type="match status" value="1"/>
</dbReference>
<dbReference type="PANTHER" id="PTHR21666">
    <property type="entry name" value="PEPTIDASE-RELATED"/>
    <property type="match status" value="1"/>
</dbReference>
<name>A0A8J6PIE1_9FIRM</name>
<evidence type="ECO:0000256" key="1">
    <source>
        <dbReference type="SAM" id="MobiDB-lite"/>
    </source>
</evidence>
<dbReference type="SUPFAM" id="SSF51261">
    <property type="entry name" value="Duplicated hybrid motif"/>
    <property type="match status" value="1"/>
</dbReference>
<evidence type="ECO:0000259" key="3">
    <source>
        <dbReference type="Pfam" id="PF01551"/>
    </source>
</evidence>
<dbReference type="InterPro" id="IPR011055">
    <property type="entry name" value="Dup_hybrid_motif"/>
</dbReference>
<comment type="caution">
    <text evidence="4">The sequence shown here is derived from an EMBL/GenBank/DDBJ whole genome shotgun (WGS) entry which is preliminary data.</text>
</comment>
<sequence length="300" mass="32847">MIKNWNELDLSEELYEPPKEVQDNELEEQKPRESGFFSTLTFQVILCLVIAIILVLMNTFFPSQYHDIDSELKKQIQQDGGFSEDMARWKGQFDSWLNKEKDTPTVVPDTSQPVSEAGTEESITAESTAGDAGKETSQQSGEEAAEKAAGGEPNGSDVPENVSLEAFSFDQNITAPLTSLTVTSEFGARTHPITKEADFHKGTDLAAEEGDDIYAVLSGTVVESEFSEGYGNHIRLRHQDGTESFYAHCSKLLAKEGDQIKQGEVIAKVGSTGTSTGPHLHFGYLIHGKFVDPTAVLEHA</sequence>
<accession>A0A8J6PIE1</accession>
<evidence type="ECO:0000256" key="2">
    <source>
        <dbReference type="SAM" id="Phobius"/>
    </source>
</evidence>
<dbReference type="PANTHER" id="PTHR21666:SF270">
    <property type="entry name" value="MUREIN HYDROLASE ACTIVATOR ENVC"/>
    <property type="match status" value="1"/>
</dbReference>
<proteinExistence type="predicted"/>
<keyword evidence="5" id="KW-1185">Reference proteome</keyword>
<organism evidence="4 5">
    <name type="scientific">Massiliimalia timonensis</name>
    <dbReference type="NCBI Taxonomy" id="1987501"/>
    <lineage>
        <taxon>Bacteria</taxon>
        <taxon>Bacillati</taxon>
        <taxon>Bacillota</taxon>
        <taxon>Clostridia</taxon>
        <taxon>Eubacteriales</taxon>
        <taxon>Oscillospiraceae</taxon>
        <taxon>Massiliimalia</taxon>
    </lineage>
</organism>